<evidence type="ECO:0000313" key="7">
    <source>
        <dbReference type="EMBL" id="MBP1325356.1"/>
    </source>
</evidence>
<evidence type="ECO:0008006" key="9">
    <source>
        <dbReference type="Google" id="ProtNLM"/>
    </source>
</evidence>
<keyword evidence="3" id="KW-0808">Transferase</keyword>
<evidence type="ECO:0000259" key="6">
    <source>
        <dbReference type="Pfam" id="PF23186"/>
    </source>
</evidence>
<dbReference type="GO" id="GO:0008757">
    <property type="term" value="F:S-adenosylmethionine-dependent methyltransferase activity"/>
    <property type="evidence" value="ECO:0007669"/>
    <property type="project" value="TreeGrafter"/>
</dbReference>
<dbReference type="GO" id="GO:0035657">
    <property type="term" value="C:eRF1 methyltransferase complex"/>
    <property type="evidence" value="ECO:0007669"/>
    <property type="project" value="TreeGrafter"/>
</dbReference>
<dbReference type="Gene3D" id="3.40.50.150">
    <property type="entry name" value="Vaccinia Virus protein VP39"/>
    <property type="match status" value="1"/>
</dbReference>
<protein>
    <recommendedName>
        <fullName evidence="9">Methyltransferase small domain-containing protein</fullName>
    </recommendedName>
</protein>
<dbReference type="GO" id="GO:0003676">
    <property type="term" value="F:nucleic acid binding"/>
    <property type="evidence" value="ECO:0007669"/>
    <property type="project" value="InterPro"/>
</dbReference>
<evidence type="ECO:0000256" key="2">
    <source>
        <dbReference type="ARBA" id="ARBA00022603"/>
    </source>
</evidence>
<comment type="similarity">
    <text evidence="1">Belongs to the eukaryotic/archaeal PrmC-related family.</text>
</comment>
<feature type="domain" description="Methyltransferase small" evidence="5">
    <location>
        <begin position="144"/>
        <end position="279"/>
    </location>
</feature>
<dbReference type="PROSITE" id="PS00092">
    <property type="entry name" value="N6_MTASE"/>
    <property type="match status" value="1"/>
</dbReference>
<accession>A0A940PUA9</accession>
<evidence type="ECO:0000313" key="8">
    <source>
        <dbReference type="Proteomes" id="UP000675163"/>
    </source>
</evidence>
<proteinExistence type="inferred from homology"/>
<dbReference type="InterPro" id="IPR002052">
    <property type="entry name" value="DNA_methylase_N6_adenine_CS"/>
</dbReference>
<sequence length="511" mass="53894">MTDDLIDLLAADLSAAGFLPDAIETLLGEPANRARESGVVFAARRALAQRPSSPLATLTSLLLLGDEVPATQVDAALPQLRAAGLVTLGIATSTGDALRAALSLNPVLVADSADDQHWWIISDLDDHLRGGPARTDHVMGVGGATRSLIAQLSPAQVPTALDLGTGCGIVALHLALRSERVVATDISERALMLGRANARLNGYADRIEFRLGDLFAPVEGEQFALIASNPPFVITPRNADEPVYEYRDGGRAGDALAADVVGQGPRYLAPGGTLVCLANWESPWGGNGLERVRGWIAAAEVPGLAAWVIERDRLDPLGYAQMWARDGGERPGSDSYNRRLAAWLNDFDDRRVVSVGLGSIRVQRIAGETAQATRDPLVHLEQATGAFASEQAGATLAAAFDAGVRAALMTDAEVLDTQWLRDDAVVEHREHEPGVEAPRAITLETSQPISRRVAADPLLAAALGACDGELTMGQIADALATLLEIDAAASRQALIASARELSWLGMLTPAN</sequence>
<dbReference type="InterPro" id="IPR055487">
    <property type="entry name" value="DUF7059"/>
</dbReference>
<dbReference type="GO" id="GO:0008276">
    <property type="term" value="F:protein methyltransferase activity"/>
    <property type="evidence" value="ECO:0007669"/>
    <property type="project" value="TreeGrafter"/>
</dbReference>
<dbReference type="Proteomes" id="UP000675163">
    <property type="component" value="Unassembled WGS sequence"/>
</dbReference>
<keyword evidence="4" id="KW-0949">S-adenosyl-L-methionine</keyword>
<evidence type="ECO:0000256" key="3">
    <source>
        <dbReference type="ARBA" id="ARBA00022679"/>
    </source>
</evidence>
<dbReference type="InterPro" id="IPR007848">
    <property type="entry name" value="Small_mtfrase_dom"/>
</dbReference>
<dbReference type="GO" id="GO:0008170">
    <property type="term" value="F:N-methyltransferase activity"/>
    <property type="evidence" value="ECO:0007669"/>
    <property type="project" value="UniProtKB-ARBA"/>
</dbReference>
<evidence type="ECO:0000256" key="1">
    <source>
        <dbReference type="ARBA" id="ARBA00006149"/>
    </source>
</evidence>
<name>A0A940PUA9_9MICO</name>
<comment type="caution">
    <text evidence="7">The sequence shown here is derived from an EMBL/GenBank/DDBJ whole genome shotgun (WGS) entry which is preliminary data.</text>
</comment>
<dbReference type="AlphaFoldDB" id="A0A940PUA9"/>
<organism evidence="7 8">
    <name type="scientific">Leucobacter exalbidus</name>
    <dbReference type="NCBI Taxonomy" id="662960"/>
    <lineage>
        <taxon>Bacteria</taxon>
        <taxon>Bacillati</taxon>
        <taxon>Actinomycetota</taxon>
        <taxon>Actinomycetes</taxon>
        <taxon>Micrococcales</taxon>
        <taxon>Microbacteriaceae</taxon>
        <taxon>Leucobacter</taxon>
    </lineage>
</organism>
<keyword evidence="2" id="KW-0489">Methyltransferase</keyword>
<dbReference type="PANTHER" id="PTHR45875:SF1">
    <property type="entry name" value="METHYLTRANSFERASE N6AMT1"/>
    <property type="match status" value="1"/>
</dbReference>
<dbReference type="SUPFAM" id="SSF53335">
    <property type="entry name" value="S-adenosyl-L-methionine-dependent methyltransferases"/>
    <property type="match status" value="1"/>
</dbReference>
<dbReference type="InterPro" id="IPR052190">
    <property type="entry name" value="Euk-Arch_PrmC-MTase"/>
</dbReference>
<dbReference type="GO" id="GO:0032259">
    <property type="term" value="P:methylation"/>
    <property type="evidence" value="ECO:0007669"/>
    <property type="project" value="UniProtKB-KW"/>
</dbReference>
<dbReference type="CDD" id="cd02440">
    <property type="entry name" value="AdoMet_MTases"/>
    <property type="match status" value="1"/>
</dbReference>
<reference evidence="7" key="1">
    <citation type="submission" date="2021-02" db="EMBL/GenBank/DDBJ databases">
        <title>Sequencing the genomes of 1000 actinobacteria strains.</title>
        <authorList>
            <person name="Klenk H.-P."/>
        </authorList>
    </citation>
    <scope>NUCLEOTIDE SEQUENCE</scope>
    <source>
        <strain evidence="7">DSM 22850</strain>
    </source>
</reference>
<dbReference type="EMBL" id="JAFIDA010000001">
    <property type="protein sequence ID" value="MBP1325356.1"/>
    <property type="molecule type" value="Genomic_DNA"/>
</dbReference>
<dbReference type="Pfam" id="PF23186">
    <property type="entry name" value="DUF7059"/>
    <property type="match status" value="1"/>
</dbReference>
<evidence type="ECO:0000259" key="5">
    <source>
        <dbReference type="Pfam" id="PF05175"/>
    </source>
</evidence>
<dbReference type="Pfam" id="PF05175">
    <property type="entry name" value="MTS"/>
    <property type="match status" value="1"/>
</dbReference>
<evidence type="ECO:0000256" key="4">
    <source>
        <dbReference type="ARBA" id="ARBA00022691"/>
    </source>
</evidence>
<gene>
    <name evidence="7" type="ORF">JOF28_000588</name>
</gene>
<dbReference type="RefSeq" id="WP_209704392.1">
    <property type="nucleotide sequence ID" value="NZ_JAFIDA010000001.1"/>
</dbReference>
<dbReference type="InterPro" id="IPR029063">
    <property type="entry name" value="SAM-dependent_MTases_sf"/>
</dbReference>
<feature type="domain" description="DUF7059" evidence="6">
    <location>
        <begin position="15"/>
        <end position="101"/>
    </location>
</feature>
<dbReference type="PANTHER" id="PTHR45875">
    <property type="entry name" value="METHYLTRANSFERASE N6AMT1"/>
    <property type="match status" value="1"/>
</dbReference>
<keyword evidence="8" id="KW-1185">Reference proteome</keyword>